<reference evidence="1" key="1">
    <citation type="submission" date="2019-08" db="EMBL/GenBank/DDBJ databases">
        <title>Genome sequence of Clostridiales bacterium MT110.</title>
        <authorList>
            <person name="Cao J."/>
        </authorList>
    </citation>
    <scope>NUCLEOTIDE SEQUENCE</scope>
    <source>
        <strain evidence="1">MT110</strain>
    </source>
</reference>
<dbReference type="Proteomes" id="UP000594014">
    <property type="component" value="Chromosome"/>
</dbReference>
<dbReference type="EMBL" id="CP042469">
    <property type="protein sequence ID" value="QOX64631.1"/>
    <property type="molecule type" value="Genomic_DNA"/>
</dbReference>
<keyword evidence="1" id="KW-0489">Methyltransferase</keyword>
<keyword evidence="2" id="KW-1185">Reference proteome</keyword>
<accession>A0ACD1ADR5</accession>
<organism evidence="1 2">
    <name type="scientific">Anoxybacterium hadale</name>
    <dbReference type="NCBI Taxonomy" id="3408580"/>
    <lineage>
        <taxon>Bacteria</taxon>
        <taxon>Bacillati</taxon>
        <taxon>Bacillota</taxon>
        <taxon>Clostridia</taxon>
        <taxon>Peptostreptococcales</taxon>
        <taxon>Anaerovoracaceae</taxon>
        <taxon>Anoxybacterium</taxon>
    </lineage>
</organism>
<keyword evidence="1" id="KW-0808">Transferase</keyword>
<sequence length="243" mass="27828">MNQFKPGEFRITKKAMEQWKLPKGAAVLDIGCGLGETMEYLQQEYGYLCSGIDLSLERIREAKDRNPELKIQYGDGEFLDAFPSYSFDGVTMECVLSVINIPDEALHEAYCVLKKGGRLFISDLYIKNPEPGFIQALKIEAARQSQKPHGEHECSTDCEEEHKNRLVPFRSSGRFLIEPLIEQLKEIGYHNIKWEDCDEELVRYVAEKIMEDGSLEGCLCEEALHPKDQYKTGYFMLTAEKPL</sequence>
<gene>
    <name evidence="1" type="ORF">FRZ06_15420</name>
</gene>
<name>A0ACD1ADR5_9FIRM</name>
<proteinExistence type="predicted"/>
<protein>
    <submittedName>
        <fullName evidence="1">Class I SAM-dependent methyltransferase</fullName>
    </submittedName>
</protein>
<evidence type="ECO:0000313" key="1">
    <source>
        <dbReference type="EMBL" id="QOX64631.1"/>
    </source>
</evidence>
<evidence type="ECO:0000313" key="2">
    <source>
        <dbReference type="Proteomes" id="UP000594014"/>
    </source>
</evidence>